<keyword evidence="3" id="KW-1003">Cell membrane</keyword>
<evidence type="ECO:0000256" key="2">
    <source>
        <dbReference type="ARBA" id="ARBA00022448"/>
    </source>
</evidence>
<comment type="caution">
    <text evidence="11">The sequence shown here is derived from an EMBL/GenBank/DDBJ whole genome shotgun (WGS) entry which is preliminary data.</text>
</comment>
<comment type="subcellular location">
    <subcellularLocation>
        <location evidence="1 9">Cell inner membrane</location>
        <topology evidence="1 9">Multi-pass membrane protein</topology>
    </subcellularLocation>
</comment>
<evidence type="ECO:0000256" key="4">
    <source>
        <dbReference type="ARBA" id="ARBA00022519"/>
    </source>
</evidence>
<dbReference type="Pfam" id="PF04290">
    <property type="entry name" value="DctQ"/>
    <property type="match status" value="1"/>
</dbReference>
<evidence type="ECO:0000259" key="10">
    <source>
        <dbReference type="Pfam" id="PF04290"/>
    </source>
</evidence>
<feature type="transmembrane region" description="Helical" evidence="9">
    <location>
        <begin position="75"/>
        <end position="93"/>
    </location>
</feature>
<evidence type="ECO:0000256" key="7">
    <source>
        <dbReference type="ARBA" id="ARBA00023136"/>
    </source>
</evidence>
<feature type="transmembrane region" description="Helical" evidence="9">
    <location>
        <begin position="132"/>
        <end position="154"/>
    </location>
</feature>
<comment type="similarity">
    <text evidence="8 9">Belongs to the TRAP transporter small permease family.</text>
</comment>
<sequence>MNNSALHRGLAVVEDALHALGCTALGAVLLLITVDALLRFVANETIEFQFEFTEMYLMPAMAALSLARVQRVRGHLAIEFVSLSWLGPFGAVLARLNHALPALFFALLTWQSGKYAWAAWVRDDIFMGTIDWPMYAAYLSIPVGTGVLTIRLIVDTLSGDREQEQQQAH</sequence>
<feature type="transmembrane region" description="Helical" evidence="9">
    <location>
        <begin position="50"/>
        <end position="69"/>
    </location>
</feature>
<proteinExistence type="inferred from homology"/>
<evidence type="ECO:0000256" key="1">
    <source>
        <dbReference type="ARBA" id="ARBA00004429"/>
    </source>
</evidence>
<evidence type="ECO:0000256" key="5">
    <source>
        <dbReference type="ARBA" id="ARBA00022692"/>
    </source>
</evidence>
<protein>
    <recommendedName>
        <fullName evidence="9">TRAP transporter small permease protein</fullName>
    </recommendedName>
</protein>
<feature type="domain" description="Tripartite ATP-independent periplasmic transporters DctQ component" evidence="10">
    <location>
        <begin position="29"/>
        <end position="159"/>
    </location>
</feature>
<accession>A0A9J6PEC5</accession>
<keyword evidence="12" id="KW-1185">Reference proteome</keyword>
<keyword evidence="7 9" id="KW-0472">Membrane</keyword>
<dbReference type="EMBL" id="JAMZFT010000002">
    <property type="protein sequence ID" value="MCP1337033.1"/>
    <property type="molecule type" value="Genomic_DNA"/>
</dbReference>
<evidence type="ECO:0000256" key="3">
    <source>
        <dbReference type="ARBA" id="ARBA00022475"/>
    </source>
</evidence>
<name>A0A9J6PEC5_9PROT</name>
<dbReference type="InterPro" id="IPR055348">
    <property type="entry name" value="DctQ"/>
</dbReference>
<keyword evidence="4 9" id="KW-0997">Cell inner membrane</keyword>
<dbReference type="GO" id="GO:0005886">
    <property type="term" value="C:plasma membrane"/>
    <property type="evidence" value="ECO:0007669"/>
    <property type="project" value="UniProtKB-SubCell"/>
</dbReference>
<evidence type="ECO:0000256" key="9">
    <source>
        <dbReference type="RuleBase" id="RU369079"/>
    </source>
</evidence>
<dbReference type="GO" id="GO:0022857">
    <property type="term" value="F:transmembrane transporter activity"/>
    <property type="evidence" value="ECO:0007669"/>
    <property type="project" value="UniProtKB-UniRule"/>
</dbReference>
<organism evidence="11 12">
    <name type="scientific">Futiania mangrovi</name>
    <dbReference type="NCBI Taxonomy" id="2959716"/>
    <lineage>
        <taxon>Bacteria</taxon>
        <taxon>Pseudomonadati</taxon>
        <taxon>Pseudomonadota</taxon>
        <taxon>Alphaproteobacteria</taxon>
        <taxon>Futianiales</taxon>
        <taxon>Futianiaceae</taxon>
        <taxon>Futiania</taxon>
    </lineage>
</organism>
<keyword evidence="2 9" id="KW-0813">Transport</keyword>
<feature type="transmembrane region" description="Helical" evidence="9">
    <location>
        <begin position="16"/>
        <end position="38"/>
    </location>
</feature>
<dbReference type="Proteomes" id="UP001055804">
    <property type="component" value="Unassembled WGS sequence"/>
</dbReference>
<evidence type="ECO:0000256" key="6">
    <source>
        <dbReference type="ARBA" id="ARBA00022989"/>
    </source>
</evidence>
<comment type="subunit">
    <text evidence="9">The complex comprises the extracytoplasmic solute receptor protein and the two transmembrane proteins.</text>
</comment>
<dbReference type="InterPro" id="IPR007387">
    <property type="entry name" value="TRAP_DctQ"/>
</dbReference>
<gene>
    <name evidence="11" type="ORF">NJQ99_11475</name>
</gene>
<dbReference type="GO" id="GO:0015740">
    <property type="term" value="P:C4-dicarboxylate transport"/>
    <property type="evidence" value="ECO:0007669"/>
    <property type="project" value="TreeGrafter"/>
</dbReference>
<keyword evidence="5 9" id="KW-0812">Transmembrane</keyword>
<comment type="function">
    <text evidence="9">Part of the tripartite ATP-independent periplasmic (TRAP) transport system.</text>
</comment>
<dbReference type="AlphaFoldDB" id="A0A9J6PEC5"/>
<evidence type="ECO:0000313" key="11">
    <source>
        <dbReference type="EMBL" id="MCP1337033.1"/>
    </source>
</evidence>
<evidence type="ECO:0000256" key="8">
    <source>
        <dbReference type="ARBA" id="ARBA00038436"/>
    </source>
</evidence>
<dbReference type="RefSeq" id="WP_269332971.1">
    <property type="nucleotide sequence ID" value="NZ_JAMZFT010000002.1"/>
</dbReference>
<evidence type="ECO:0000313" key="12">
    <source>
        <dbReference type="Proteomes" id="UP001055804"/>
    </source>
</evidence>
<dbReference type="PANTHER" id="PTHR35011">
    <property type="entry name" value="2,3-DIKETO-L-GULONATE TRAP TRANSPORTER SMALL PERMEASE PROTEIN YIAM"/>
    <property type="match status" value="1"/>
</dbReference>
<keyword evidence="6 9" id="KW-1133">Transmembrane helix</keyword>
<reference evidence="11" key="1">
    <citation type="submission" date="2022-06" db="EMBL/GenBank/DDBJ databases">
        <title>Isolation and Genomics of Futiania mangrovii gen. nov., sp. nov., a Rare and Metabolically-versatile member in the Class Alphaproteobacteria.</title>
        <authorList>
            <person name="Liu L."/>
            <person name="Huang W.-C."/>
            <person name="Pan J."/>
            <person name="Li J."/>
            <person name="Huang Y."/>
            <person name="Du H."/>
            <person name="Liu Y."/>
            <person name="Li M."/>
        </authorList>
    </citation>
    <scope>NUCLEOTIDE SEQUENCE</scope>
    <source>
        <strain evidence="11">FT118</strain>
    </source>
</reference>
<dbReference type="PANTHER" id="PTHR35011:SF10">
    <property type="entry name" value="TRAP TRANSPORTER SMALL PERMEASE PROTEIN"/>
    <property type="match status" value="1"/>
</dbReference>